<dbReference type="Proteomes" id="UP001324533">
    <property type="component" value="Chromosome"/>
</dbReference>
<dbReference type="Gene3D" id="3.30.565.10">
    <property type="entry name" value="Histidine kinase-like ATPase, C-terminal domain"/>
    <property type="match status" value="1"/>
</dbReference>
<reference evidence="1 2" key="1">
    <citation type="submission" date="2023-06" db="EMBL/GenBank/DDBJ databases">
        <title>Rock-solubilizing bacteria, Microbacterium invictum, promotes re-establishment of vegetation in rocky wasteland by accelerating rock bio-weathering and reshaping soil bacterial community.</title>
        <authorList>
            <person name="Liu C."/>
        </authorList>
    </citation>
    <scope>NUCLEOTIDE SEQUENCE [LARGE SCALE GENOMIC DNA]</scope>
    <source>
        <strain evidence="1 2">X-18</strain>
    </source>
</reference>
<organism evidence="1 2">
    <name type="scientific">Microbacterium invictum</name>
    <dbReference type="NCBI Taxonomy" id="515415"/>
    <lineage>
        <taxon>Bacteria</taxon>
        <taxon>Bacillati</taxon>
        <taxon>Actinomycetota</taxon>
        <taxon>Actinomycetes</taxon>
        <taxon>Micrococcales</taxon>
        <taxon>Microbacteriaceae</taxon>
        <taxon>Microbacterium</taxon>
    </lineage>
</organism>
<name>A0ABZ0VEE9_9MICO</name>
<evidence type="ECO:0000313" key="2">
    <source>
        <dbReference type="Proteomes" id="UP001324533"/>
    </source>
</evidence>
<sequence length="674" mass="75054">MSQIKVTAGRTLLEGYVKSPPVGICELVWNAFDEDAKLVSVEVESGPVGGIELIRVRDDGNGMTRERAELAFSRVGDSWKMPVGTTSAGGRPVHGKFGRGRYSAFSLGAVVQWTSTSEAVEGGALATIQVRGSYSSLDQFEIDDVAVPETESGTRVEAVSITPEAANAFEEREQLRQRLLTEFALHLERHEDFSIEFLGSPIDPSTVVQSRTPISLTPLEGVEGEATLTVIEWKLSNVERRLYLCNTRGVVVDQVSPNIQAVGAEFTAYVEWDGFAQDEAFQLAGNDATPAGKVINAARTALKDHLAQASRRREAETVKRWKAEGVYPYKKEPANDVEKATRDTFNLVAMAASRTVDESKTISSKALALGLLKETFENDPEALLPILRKFSQLPAARIDELREILEHTTLTQLIAMGKEVGDRIEFVTGLNALLFDRATKKRLLERRQLHRILAHETWIFGEEWSLTGDDERLTEVLKKFLGKLGENVDLVGGKPVLREDGSDAIPDLVLGRRLETRANHFAHLVVELKRPRHKLTDEDVSQLRSYASAITNDERFDQPNTSWEFWLVGNETTNAVDEQREQDHLPFGVVQSSKKYRLIVRTWAEVLGDAEHRLKFVQNSLQFESTRDTGLASMRDKYADYLPKEAFEELESMNDFPSEPAILIEAEADEAGAA</sequence>
<evidence type="ECO:0000313" key="1">
    <source>
        <dbReference type="EMBL" id="WQB70515.1"/>
    </source>
</evidence>
<dbReference type="RefSeq" id="WP_322410657.1">
    <property type="nucleotide sequence ID" value="NZ_CP139779.1"/>
</dbReference>
<keyword evidence="2" id="KW-1185">Reference proteome</keyword>
<dbReference type="Pfam" id="PF13589">
    <property type="entry name" value="HATPase_c_3"/>
    <property type="match status" value="1"/>
</dbReference>
<protein>
    <submittedName>
        <fullName evidence="1">ATP-binding protein</fullName>
    </submittedName>
</protein>
<keyword evidence="1" id="KW-0067">ATP-binding</keyword>
<proteinExistence type="predicted"/>
<accession>A0ABZ0VEE9</accession>
<dbReference type="InterPro" id="IPR036890">
    <property type="entry name" value="HATPase_C_sf"/>
</dbReference>
<keyword evidence="1" id="KW-0547">Nucleotide-binding</keyword>
<gene>
    <name evidence="1" type="ORF">T9R20_00715</name>
</gene>
<dbReference type="SUPFAM" id="SSF55874">
    <property type="entry name" value="ATPase domain of HSP90 chaperone/DNA topoisomerase II/histidine kinase"/>
    <property type="match status" value="1"/>
</dbReference>
<dbReference type="EMBL" id="CP139779">
    <property type="protein sequence ID" value="WQB70515.1"/>
    <property type="molecule type" value="Genomic_DNA"/>
</dbReference>
<dbReference type="GO" id="GO:0005524">
    <property type="term" value="F:ATP binding"/>
    <property type="evidence" value="ECO:0007669"/>
    <property type="project" value="UniProtKB-KW"/>
</dbReference>